<proteinExistence type="inferred from homology"/>
<dbReference type="GO" id="GO:0005886">
    <property type="term" value="C:plasma membrane"/>
    <property type="evidence" value="ECO:0007669"/>
    <property type="project" value="UniProtKB-SubCell"/>
</dbReference>
<dbReference type="FunFam" id="1.20.1070.10:FF:000015">
    <property type="entry name" value="Olfactory receptor"/>
    <property type="match status" value="1"/>
</dbReference>
<keyword evidence="11" id="KW-0716">Sensory transduction</keyword>
<dbReference type="Proteomes" id="UP000291020">
    <property type="component" value="Unassembled WGS sequence"/>
</dbReference>
<evidence type="ECO:0000256" key="4">
    <source>
        <dbReference type="ARBA" id="ARBA00022725"/>
    </source>
</evidence>
<feature type="transmembrane region" description="Helical" evidence="11">
    <location>
        <begin position="27"/>
        <end position="53"/>
    </location>
</feature>
<feature type="transmembrane region" description="Helical" evidence="11">
    <location>
        <begin position="59"/>
        <end position="79"/>
    </location>
</feature>
<dbReference type="Pfam" id="PF13853">
    <property type="entry name" value="7tm_4"/>
    <property type="match status" value="1"/>
</dbReference>
<evidence type="ECO:0000256" key="6">
    <source>
        <dbReference type="ARBA" id="ARBA00023040"/>
    </source>
</evidence>
<dbReference type="InterPro" id="IPR050516">
    <property type="entry name" value="Olfactory_GPCR"/>
</dbReference>
<sequence length="314" mass="35718">MEHSNHTRVTEFIMQGLFDHPHHQGQFFGLFLCLYIAVIMGHSLIIVAIVIHSPLHTPMYFFITNLALVDILCTSSVVPKILENLMQEKKTISFGGCIIQLFVLTSSLGTELLLLTVMSCDRYVAICHPLHYVKLMNKELCIHLAVSVWAVGTINSFVNILLVLRLNFCRHNLIQHFFCKFPTILALSCSSAYFNEIMIFMADIFLAMGNFIQTTISYSFIIITILKIQSSKGKQRRAFSTCSSHLLVVTLYYSTIIYTYIQPISNNSLDKNKKVAIMYTLVTPTLNPVIYSLCNKEVTVAMKRIFPFTTKSNF</sequence>
<evidence type="ECO:0000313" key="13">
    <source>
        <dbReference type="Ensembl" id="ENSGAGP00000012540.1"/>
    </source>
</evidence>
<dbReference type="Gene3D" id="1.20.1070.10">
    <property type="entry name" value="Rhodopsin 7-helix transmembrane proteins"/>
    <property type="match status" value="1"/>
</dbReference>
<reference evidence="14" key="1">
    <citation type="journal article" date="2017" name="PLoS ONE">
        <title>The Agassiz's desert tortoise genome provides a resource for the conservation of a threatened species.</title>
        <authorList>
            <person name="Tollis M."/>
            <person name="DeNardo D.F."/>
            <person name="Cornelius J.A."/>
            <person name="Dolby G.A."/>
            <person name="Edwards T."/>
            <person name="Henen B.T."/>
            <person name="Karl A.E."/>
            <person name="Murphy R.W."/>
            <person name="Kusumi K."/>
        </authorList>
    </citation>
    <scope>NUCLEOTIDE SEQUENCE [LARGE SCALE GENOMIC DNA]</scope>
</reference>
<evidence type="ECO:0000256" key="2">
    <source>
        <dbReference type="ARBA" id="ARBA00022475"/>
    </source>
</evidence>
<keyword evidence="3 10" id="KW-0812">Transmembrane</keyword>
<dbReference type="InterPro" id="IPR000276">
    <property type="entry name" value="GPCR_Rhodpsn"/>
</dbReference>
<dbReference type="GO" id="GO:0004930">
    <property type="term" value="F:G protein-coupled receptor activity"/>
    <property type="evidence" value="ECO:0007669"/>
    <property type="project" value="UniProtKB-KW"/>
</dbReference>
<dbReference type="GO" id="GO:0004984">
    <property type="term" value="F:olfactory receptor activity"/>
    <property type="evidence" value="ECO:0007669"/>
    <property type="project" value="InterPro"/>
</dbReference>
<evidence type="ECO:0000256" key="10">
    <source>
        <dbReference type="RuleBase" id="RU000688"/>
    </source>
</evidence>
<feature type="domain" description="G-protein coupled receptors family 1 profile" evidence="12">
    <location>
        <begin position="41"/>
        <end position="291"/>
    </location>
</feature>
<evidence type="ECO:0000256" key="11">
    <source>
        <dbReference type="RuleBase" id="RU363047"/>
    </source>
</evidence>
<feature type="transmembrane region" description="Helical" evidence="11">
    <location>
        <begin position="91"/>
        <end position="109"/>
    </location>
</feature>
<organism evidence="13 14">
    <name type="scientific">Gopherus agassizii</name>
    <name type="common">Agassiz's desert tortoise</name>
    <dbReference type="NCBI Taxonomy" id="38772"/>
    <lineage>
        <taxon>Eukaryota</taxon>
        <taxon>Metazoa</taxon>
        <taxon>Chordata</taxon>
        <taxon>Craniata</taxon>
        <taxon>Vertebrata</taxon>
        <taxon>Euteleostomi</taxon>
        <taxon>Archelosauria</taxon>
        <taxon>Testudinata</taxon>
        <taxon>Testudines</taxon>
        <taxon>Cryptodira</taxon>
        <taxon>Durocryptodira</taxon>
        <taxon>Testudinoidea</taxon>
        <taxon>Testudinidae</taxon>
        <taxon>Gopherus</taxon>
    </lineage>
</organism>
<keyword evidence="6 10" id="KW-0297">G-protein coupled receptor</keyword>
<comment type="similarity">
    <text evidence="10">Belongs to the G-protein coupled receptor 1 family.</text>
</comment>
<comment type="subcellular location">
    <subcellularLocation>
        <location evidence="1 11">Cell membrane</location>
        <topology evidence="1 11">Multi-pass membrane protein</topology>
    </subcellularLocation>
</comment>
<protein>
    <recommendedName>
        <fullName evidence="11">Olfactory receptor</fullName>
    </recommendedName>
</protein>
<keyword evidence="7 11" id="KW-0472">Membrane</keyword>
<dbReference type="PANTHER" id="PTHR26452">
    <property type="entry name" value="OLFACTORY RECEPTOR"/>
    <property type="match status" value="1"/>
</dbReference>
<evidence type="ECO:0000256" key="5">
    <source>
        <dbReference type="ARBA" id="ARBA00022989"/>
    </source>
</evidence>
<keyword evidence="14" id="KW-1185">Reference proteome</keyword>
<keyword evidence="4 11" id="KW-0552">Olfaction</keyword>
<name>A0A452HCL0_9SAUR</name>
<feature type="transmembrane region" description="Helical" evidence="11">
    <location>
        <begin position="142"/>
        <end position="164"/>
    </location>
</feature>
<reference evidence="13" key="3">
    <citation type="submission" date="2025-09" db="UniProtKB">
        <authorList>
            <consortium name="Ensembl"/>
        </authorList>
    </citation>
    <scope>IDENTIFICATION</scope>
</reference>
<evidence type="ECO:0000256" key="3">
    <source>
        <dbReference type="ARBA" id="ARBA00022692"/>
    </source>
</evidence>
<accession>A0A452HCL0</accession>
<evidence type="ECO:0000256" key="9">
    <source>
        <dbReference type="ARBA" id="ARBA00023224"/>
    </source>
</evidence>
<keyword evidence="2 11" id="KW-1003">Cell membrane</keyword>
<reference evidence="13" key="2">
    <citation type="submission" date="2025-08" db="UniProtKB">
        <authorList>
            <consortium name="Ensembl"/>
        </authorList>
    </citation>
    <scope>IDENTIFICATION</scope>
</reference>
<feature type="transmembrane region" description="Helical" evidence="11">
    <location>
        <begin position="276"/>
        <end position="294"/>
    </location>
</feature>
<keyword evidence="5 11" id="KW-1133">Transmembrane helix</keyword>
<feature type="transmembrane region" description="Helical" evidence="11">
    <location>
        <begin position="176"/>
        <end position="194"/>
    </location>
</feature>
<dbReference type="STRING" id="38772.ENSGAGP00000012540"/>
<feature type="transmembrane region" description="Helical" evidence="11">
    <location>
        <begin position="200"/>
        <end position="226"/>
    </location>
</feature>
<dbReference type="InterPro" id="IPR000725">
    <property type="entry name" value="Olfact_rcpt"/>
</dbReference>
<dbReference type="PRINTS" id="PR00245">
    <property type="entry name" value="OLFACTORYR"/>
</dbReference>
<dbReference type="PROSITE" id="PS50262">
    <property type="entry name" value="G_PROTEIN_RECEP_F1_2"/>
    <property type="match status" value="1"/>
</dbReference>
<dbReference type="InterPro" id="IPR017452">
    <property type="entry name" value="GPCR_Rhodpsn_7TM"/>
</dbReference>
<keyword evidence="8 10" id="KW-0675">Receptor</keyword>
<evidence type="ECO:0000313" key="14">
    <source>
        <dbReference type="Proteomes" id="UP000291020"/>
    </source>
</evidence>
<dbReference type="SUPFAM" id="SSF81321">
    <property type="entry name" value="Family A G protein-coupled receptor-like"/>
    <property type="match status" value="1"/>
</dbReference>
<feature type="transmembrane region" description="Helical" evidence="11">
    <location>
        <begin position="238"/>
        <end position="261"/>
    </location>
</feature>
<evidence type="ECO:0000256" key="1">
    <source>
        <dbReference type="ARBA" id="ARBA00004651"/>
    </source>
</evidence>
<dbReference type="Ensembl" id="ENSGAGT00000014368.1">
    <property type="protein sequence ID" value="ENSGAGP00000012540.1"/>
    <property type="gene ID" value="ENSGAGG00000009628.1"/>
</dbReference>
<evidence type="ECO:0000256" key="7">
    <source>
        <dbReference type="ARBA" id="ARBA00023136"/>
    </source>
</evidence>
<dbReference type="AlphaFoldDB" id="A0A452HCL0"/>
<evidence type="ECO:0000256" key="8">
    <source>
        <dbReference type="ARBA" id="ARBA00023170"/>
    </source>
</evidence>
<dbReference type="PRINTS" id="PR00237">
    <property type="entry name" value="GPCRRHODOPSN"/>
</dbReference>
<dbReference type="PROSITE" id="PS00237">
    <property type="entry name" value="G_PROTEIN_RECEP_F1_1"/>
    <property type="match status" value="1"/>
</dbReference>
<evidence type="ECO:0000259" key="12">
    <source>
        <dbReference type="PROSITE" id="PS50262"/>
    </source>
</evidence>
<keyword evidence="9 10" id="KW-0807">Transducer</keyword>